<dbReference type="Pfam" id="PF08531">
    <property type="entry name" value="Bac_rhamnosid_N"/>
    <property type="match status" value="1"/>
</dbReference>
<dbReference type="Gene3D" id="2.60.420.10">
    <property type="entry name" value="Maltose phosphorylase, domain 3"/>
    <property type="match status" value="1"/>
</dbReference>
<evidence type="ECO:0000259" key="6">
    <source>
        <dbReference type="Pfam" id="PF08531"/>
    </source>
</evidence>
<dbReference type="RefSeq" id="WP_349084873.1">
    <property type="nucleotide sequence ID" value="NZ_JBBNFW010000209.1"/>
</dbReference>
<feature type="domain" description="Alpha-L-rhamnosidase C-terminal" evidence="8">
    <location>
        <begin position="1098"/>
        <end position="1169"/>
    </location>
</feature>
<dbReference type="PANTHER" id="PTHR33307:SF6">
    <property type="entry name" value="ALPHA-RHAMNOSIDASE (EUROFUNG)-RELATED"/>
    <property type="match status" value="1"/>
</dbReference>
<dbReference type="InterPro" id="IPR016007">
    <property type="entry name" value="Alpha_rhamnosid"/>
</dbReference>
<gene>
    <name evidence="9" type="ORF">AAAX94_19295</name>
</gene>
<dbReference type="Pfam" id="PF17389">
    <property type="entry name" value="Bac_rhamnosid6H"/>
    <property type="match status" value="1"/>
</dbReference>
<proteinExistence type="predicted"/>
<dbReference type="Gene3D" id="1.50.10.10">
    <property type="match status" value="1"/>
</dbReference>
<dbReference type="InterPro" id="IPR013737">
    <property type="entry name" value="Bac_rhamnosid_N"/>
</dbReference>
<feature type="domain" description="Alpha-L-rhamnosidase concanavalin-like" evidence="5">
    <location>
        <begin position="610"/>
        <end position="718"/>
    </location>
</feature>
<evidence type="ECO:0000313" key="9">
    <source>
        <dbReference type="EMBL" id="MEQ2415140.1"/>
    </source>
</evidence>
<evidence type="ECO:0000259" key="8">
    <source>
        <dbReference type="Pfam" id="PF17390"/>
    </source>
</evidence>
<evidence type="ECO:0000256" key="1">
    <source>
        <dbReference type="ARBA" id="ARBA00001445"/>
    </source>
</evidence>
<keyword evidence="10" id="KW-1185">Reference proteome</keyword>
<feature type="domain" description="Alpha-L-rhamnosidase six-hairpin glycosidase" evidence="7">
    <location>
        <begin position="723"/>
        <end position="1093"/>
    </location>
</feature>
<dbReference type="SUPFAM" id="SSF48208">
    <property type="entry name" value="Six-hairpin glycosidases"/>
    <property type="match status" value="1"/>
</dbReference>
<dbReference type="Pfam" id="PF25788">
    <property type="entry name" value="Ig_Rha78A_N"/>
    <property type="match status" value="1"/>
</dbReference>
<dbReference type="Proteomes" id="UP001470752">
    <property type="component" value="Unassembled WGS sequence"/>
</dbReference>
<feature type="domain" description="Bacterial alpha-L-rhamnosidase N-terminal" evidence="6">
    <location>
        <begin position="416"/>
        <end position="579"/>
    </location>
</feature>
<dbReference type="EMBL" id="JBBNFW010000209">
    <property type="protein sequence ID" value="MEQ2415140.1"/>
    <property type="molecule type" value="Genomic_DNA"/>
</dbReference>
<comment type="caution">
    <text evidence="9">The sequence shown here is derived from an EMBL/GenBank/DDBJ whole genome shotgun (WGS) entry which is preliminary data.</text>
</comment>
<evidence type="ECO:0000256" key="3">
    <source>
        <dbReference type="ARBA" id="ARBA00022801"/>
    </source>
</evidence>
<reference evidence="9 10" key="1">
    <citation type="submission" date="2024-04" db="EMBL/GenBank/DDBJ databases">
        <title>Human intestinal bacterial collection.</title>
        <authorList>
            <person name="Pauvert C."/>
            <person name="Hitch T.C.A."/>
            <person name="Clavel T."/>
        </authorList>
    </citation>
    <scope>NUCLEOTIDE SEQUENCE [LARGE SCALE GENOMIC DNA]</scope>
    <source>
        <strain evidence="9 10">CLA-AA-H161</strain>
    </source>
</reference>
<evidence type="ECO:0000256" key="4">
    <source>
        <dbReference type="SAM" id="SignalP"/>
    </source>
</evidence>
<dbReference type="InterPro" id="IPR035396">
    <property type="entry name" value="Bac_rhamnosid6H"/>
</dbReference>
<dbReference type="Gene3D" id="2.60.40.10">
    <property type="entry name" value="Immunoglobulins"/>
    <property type="match status" value="1"/>
</dbReference>
<evidence type="ECO:0000256" key="2">
    <source>
        <dbReference type="ARBA" id="ARBA00012652"/>
    </source>
</evidence>
<dbReference type="InterPro" id="IPR008902">
    <property type="entry name" value="Rhamnosid_concanavalin"/>
</dbReference>
<dbReference type="InterPro" id="IPR035398">
    <property type="entry name" value="Bac_rhamnosid_C"/>
</dbReference>
<feature type="chain" id="PRO_5047182609" description="alpha-L-rhamnosidase" evidence="4">
    <location>
        <begin position="33"/>
        <end position="1208"/>
    </location>
</feature>
<keyword evidence="4" id="KW-0732">Signal</keyword>
<sequence>MNRNSVKKKAACAAAAVLALSMTVSTPISILAEDNTASTSTALTNLETEGKQAPIGIDTQTPVFSWQMISDVTGAAQKSYQIVVTKADGTQVWDSGKVESDVSLDIAYEGEALEPCTIYNWTLTVEDNAGNTITSDSTFETSKLSTELDAWNGAKWIGADELSLNAASTTLFDITTKVQIPEGSNKASVIFGANDFRYNNKLYNLYQLEGENYFRVELDVTNAGTEEGAAINIYRVGFFEEDTPDQPYMTINLANNPTTNLNDLITAENKNEQHELELDVKTCTLTVSIDGTAVMTGESENAFTGEKTPSADIVLADWGNSDVMSVPNLNSIGFAADPGETAIFTDFELQNPGYGTGTLFGQETGATYGIWDGKDGIAVEGNTITVTGGENGNLFYADPSYGAEPYVRTEFEAKDNIASARLYLAFQGIGNFYINGQEVAPDEWFKQGSMEYRDEIGYNVYDVTDYVTSGSNAMGAVMGEGWWTGHAETYDDKIYNYYGDKEALLANLVITYEDGTTDVITSDDSTWQYYGEGPVKAASIFEGETYDATADAAVEDFSTADYDAEAAGWRSAEAIETRKAFANQNLVVRKDEEVHVIRELDATLVGETKEGSGSYIYDFGENVAAVPQITIPAQYAKEGETIIIRVAEILYPDLEEYGELSGNLLQENYRAALTTDFYTMKDGDQTFTPDLTFHGYRYLEITGLDEALPAENLKSLVLSSIDNTATYDSSNELVNRLFLNGQNSEASNYITLPTDCPQRNERMGWMGDANVYALAGSYNANTYQFLRQWLDTVRASQGEDGMTTHTSPNYPSYDAETGEVNISGMPFGITWNSAIVFIPYFLYEQYGDTSILNENMDAIYKYMENLEANPLTYGAEDAKTEEAALTSQTGFLCDHLSVVTTDGQMLGNAMYTWALNVVSQMASATGNTEKAEKYSAMYDAAKEAWNRIYIDAETGKSCSADGTIIHTQASYASPLSYGVVSDENKERFVENYVDTVENPKADDGSDLTPYTLTTGFNATPNLLNALSDNGHADIAYKMLECTDYASWLYPVVNGATSIWERWNSYTVENGFGGNNGMNSFNHYSLGAVTSWMMDSQLGIKYDSENPGYKHFILQPVTGGSFTYANGTFESAYGTIYSGWEASEDGTMTQYKAEVPANTTATLYLPITEDAANAITVPEGAVFAGMTEHNGQTCAQYELASGTYTFEIA</sequence>
<comment type="catalytic activity">
    <reaction evidence="1">
        <text>Hydrolysis of terminal non-reducing alpha-L-rhamnose residues in alpha-L-rhamnosides.</text>
        <dbReference type="EC" id="3.2.1.40"/>
    </reaction>
</comment>
<dbReference type="EC" id="3.2.1.40" evidence="2"/>
<evidence type="ECO:0000313" key="10">
    <source>
        <dbReference type="Proteomes" id="UP001470752"/>
    </source>
</evidence>
<dbReference type="PIRSF" id="PIRSF010631">
    <property type="entry name" value="A-rhamnsds"/>
    <property type="match status" value="1"/>
</dbReference>
<dbReference type="Gene3D" id="2.60.120.260">
    <property type="entry name" value="Galactose-binding domain-like"/>
    <property type="match status" value="2"/>
</dbReference>
<dbReference type="GO" id="GO:0016787">
    <property type="term" value="F:hydrolase activity"/>
    <property type="evidence" value="ECO:0007669"/>
    <property type="project" value="UniProtKB-KW"/>
</dbReference>
<dbReference type="InterPro" id="IPR013783">
    <property type="entry name" value="Ig-like_fold"/>
</dbReference>
<organism evidence="9 10">
    <name type="scientific">Blautia acetigignens</name>
    <dbReference type="NCBI Taxonomy" id="2981783"/>
    <lineage>
        <taxon>Bacteria</taxon>
        <taxon>Bacillati</taxon>
        <taxon>Bacillota</taxon>
        <taxon>Clostridia</taxon>
        <taxon>Lachnospirales</taxon>
        <taxon>Lachnospiraceae</taxon>
        <taxon>Blautia</taxon>
    </lineage>
</organism>
<dbReference type="InterPro" id="IPR008928">
    <property type="entry name" value="6-hairpin_glycosidase_sf"/>
</dbReference>
<evidence type="ECO:0000259" key="7">
    <source>
        <dbReference type="Pfam" id="PF17389"/>
    </source>
</evidence>
<protein>
    <recommendedName>
        <fullName evidence="2">alpha-L-rhamnosidase</fullName>
        <ecNumber evidence="2">3.2.1.40</ecNumber>
    </recommendedName>
</protein>
<dbReference type="Pfam" id="PF05592">
    <property type="entry name" value="Bac_rhamnosid"/>
    <property type="match status" value="1"/>
</dbReference>
<keyword evidence="3 9" id="KW-0378">Hydrolase</keyword>
<dbReference type="InterPro" id="IPR012341">
    <property type="entry name" value="6hp_glycosidase-like_sf"/>
</dbReference>
<dbReference type="PANTHER" id="PTHR33307">
    <property type="entry name" value="ALPHA-RHAMNOSIDASE (EUROFUNG)"/>
    <property type="match status" value="1"/>
</dbReference>
<evidence type="ECO:0000259" key="5">
    <source>
        <dbReference type="Pfam" id="PF05592"/>
    </source>
</evidence>
<name>A0ABV1CRY0_9FIRM</name>
<dbReference type="Pfam" id="PF17390">
    <property type="entry name" value="Bac_rhamnosid_C"/>
    <property type="match status" value="1"/>
</dbReference>
<accession>A0ABV1CRY0</accession>
<feature type="signal peptide" evidence="4">
    <location>
        <begin position="1"/>
        <end position="32"/>
    </location>
</feature>